<evidence type="ECO:0000313" key="2">
    <source>
        <dbReference type="Proteomes" id="UP001140087"/>
    </source>
</evidence>
<accession>A0ACC1KN73</accession>
<name>A0ACC1KN73_9FUNG</name>
<protein>
    <submittedName>
        <fullName evidence="1">Uncharacterized protein</fullName>
    </submittedName>
</protein>
<dbReference type="EMBL" id="JANBUN010003170">
    <property type="protein sequence ID" value="KAJ2792230.1"/>
    <property type="molecule type" value="Genomic_DNA"/>
</dbReference>
<organism evidence="1 2">
    <name type="scientific">Coemansia helicoidea</name>
    <dbReference type="NCBI Taxonomy" id="1286919"/>
    <lineage>
        <taxon>Eukaryota</taxon>
        <taxon>Fungi</taxon>
        <taxon>Fungi incertae sedis</taxon>
        <taxon>Zoopagomycota</taxon>
        <taxon>Kickxellomycotina</taxon>
        <taxon>Kickxellomycetes</taxon>
        <taxon>Kickxellales</taxon>
        <taxon>Kickxellaceae</taxon>
        <taxon>Coemansia</taxon>
    </lineage>
</organism>
<evidence type="ECO:0000313" key="1">
    <source>
        <dbReference type="EMBL" id="KAJ2792230.1"/>
    </source>
</evidence>
<sequence>MGAGSGAGGEGAKRKHAAVVGAAAGEIDLSLLDPPRPGRPCRQASQDPMMQEARKRARVLRNRAAAQLSREKKRLHLEQLELENAELQAKNAELEERLGRTEAANTELSARLDGLARQLQGFQALLLGSQRPMPAIGDAALDWASALVASPAHSGDGSIGSGLEAFAAAPAPAPAASAAAAAPAPSTAASFASTPTLLVDAALATPHLSIPEPETTGASLLSAIASTMAPSASATPSAATGD</sequence>
<feature type="non-terminal residue" evidence="1">
    <location>
        <position position="242"/>
    </location>
</feature>
<gene>
    <name evidence="1" type="ORF">H4R21_006192</name>
</gene>
<dbReference type="Proteomes" id="UP001140087">
    <property type="component" value="Unassembled WGS sequence"/>
</dbReference>
<proteinExistence type="predicted"/>
<keyword evidence="2" id="KW-1185">Reference proteome</keyword>
<comment type="caution">
    <text evidence="1">The sequence shown here is derived from an EMBL/GenBank/DDBJ whole genome shotgun (WGS) entry which is preliminary data.</text>
</comment>
<reference evidence="1" key="1">
    <citation type="submission" date="2022-07" db="EMBL/GenBank/DDBJ databases">
        <title>Phylogenomic reconstructions and comparative analyses of Kickxellomycotina fungi.</title>
        <authorList>
            <person name="Reynolds N.K."/>
            <person name="Stajich J.E."/>
            <person name="Barry K."/>
            <person name="Grigoriev I.V."/>
            <person name="Crous P."/>
            <person name="Smith M.E."/>
        </authorList>
    </citation>
    <scope>NUCLEOTIDE SEQUENCE</scope>
    <source>
        <strain evidence="1">BCRC 34780</strain>
    </source>
</reference>